<dbReference type="Pfam" id="PF16868">
    <property type="entry name" value="NMT1_3"/>
    <property type="match status" value="1"/>
</dbReference>
<feature type="transmembrane region" description="Helical" evidence="1">
    <location>
        <begin position="26"/>
        <end position="45"/>
    </location>
</feature>
<reference evidence="2" key="1">
    <citation type="journal article" date="2011" name="Environ. Microbiol.">
        <title>Time-series analyses of Monterey Bay coastal microbial picoplankton using a 'genome proxy' microarray.</title>
        <authorList>
            <person name="Rich V.I."/>
            <person name="Pham V.D."/>
            <person name="Eppley J."/>
            <person name="Shi Y."/>
            <person name="DeLong E.F."/>
        </authorList>
    </citation>
    <scope>NUCLEOTIDE SEQUENCE</scope>
</reference>
<dbReference type="EMBL" id="GU474923">
    <property type="protein sequence ID" value="ADI19506.1"/>
    <property type="molecule type" value="Genomic_DNA"/>
</dbReference>
<evidence type="ECO:0000256" key="1">
    <source>
        <dbReference type="SAM" id="Phobius"/>
    </source>
</evidence>
<dbReference type="PANTHER" id="PTHR42941">
    <property type="entry name" value="SLL1037 PROTEIN"/>
    <property type="match status" value="1"/>
</dbReference>
<keyword evidence="1" id="KW-1133">Transmembrane helix</keyword>
<organism evidence="2">
    <name type="scientific">uncultured Planctomycetales bacterium HF0500_40D21</name>
    <dbReference type="NCBI Taxonomy" id="710747"/>
    <lineage>
        <taxon>Bacteria</taxon>
        <taxon>Pseudomonadati</taxon>
        <taxon>Planctomycetota</taxon>
        <taxon>Planctomycetia</taxon>
        <taxon>Planctomycetales</taxon>
        <taxon>environmental samples</taxon>
    </lineage>
</organism>
<dbReference type="Gene3D" id="3.40.190.10">
    <property type="entry name" value="Periplasmic binding protein-like II"/>
    <property type="match status" value="2"/>
</dbReference>
<name>E0XYL5_9BACT</name>
<dbReference type="SUPFAM" id="SSF53850">
    <property type="entry name" value="Periplasmic binding protein-like II"/>
    <property type="match status" value="1"/>
</dbReference>
<keyword evidence="1" id="KW-0472">Membrane</keyword>
<dbReference type="PANTHER" id="PTHR42941:SF1">
    <property type="entry name" value="SLL1037 PROTEIN"/>
    <property type="match status" value="1"/>
</dbReference>
<proteinExistence type="predicted"/>
<protein>
    <submittedName>
        <fullName evidence="2">Trap-type uncharacterized transport system, periplasmic component</fullName>
    </submittedName>
</protein>
<accession>E0XYL5</accession>
<keyword evidence="1" id="KW-0812">Transmembrane</keyword>
<dbReference type="AlphaFoldDB" id="E0XYL5"/>
<sequence>MTPDAKPSEANPPDPPDQLQRRRRQLQIATAVALVLLPVLVHVVYRSVTSLPGRVTLATGPEGGRYEQFMLKLGRELEQRGVTVIQRRSAGSIEHLELLQSGQVDLALYQANPVQHLTDGDRGENAGSNRVAFVANVYSEVAHLLVRSDAGIATADDLLGRRVSLAPEESGDHAMARMLLEHLGISQAELTAEFIDYLELEDRFAAGTLDAAFIVVGLDAPVLQSLVGSGRCRLLSIPHRDALLRRQPLIAVGTVPSGYFAARPLPRPEQQVDTVSVHAQLLTAREVSGVLVETVTQIVLDPGFQKDHRLGELLAGQMDFARQQPEFTIHPAAMRVYDPKLRSLIDPTLIDITEGLRSLIASLLIAGVVAWRWWRRRRQYNEAHRLEIYVEKLEVIERRQLQLDSGRMPVEHDIPELQRMLDQVTELRWQALEDFSVHEQMEDAAVRTFLNVCNALSSKINAKLSRARLDLRFDELVKRDQESS</sequence>
<evidence type="ECO:0000313" key="2">
    <source>
        <dbReference type="EMBL" id="ADI19506.1"/>
    </source>
</evidence>
<dbReference type="InterPro" id="IPR011852">
    <property type="entry name" value="TRAP_TAXI"/>
</dbReference>
<dbReference type="NCBIfam" id="TIGR02122">
    <property type="entry name" value="TRAP_TAXI"/>
    <property type="match status" value="1"/>
</dbReference>